<feature type="region of interest" description="Disordered" evidence="1">
    <location>
        <begin position="84"/>
        <end position="114"/>
    </location>
</feature>
<evidence type="ECO:0000313" key="2">
    <source>
        <dbReference type="EMBL" id="OIJ87133.1"/>
    </source>
</evidence>
<dbReference type="EMBL" id="MLYP01000068">
    <property type="protein sequence ID" value="OIJ87133.1"/>
    <property type="molecule type" value="Genomic_DNA"/>
</dbReference>
<sequence>MRYFRESMQNTMTLCRYNVRAFTHPEIDAIEEYDDQVPLPAYFELETLLVDTDDTAGAFRQRAEELTRWHQARTKLLADPRLRNVNYDDPETSTRVTSTEGCHRNTAETGRRPR</sequence>
<organism evidence="2 3">
    <name type="scientific">Streptomyces colonosanans</name>
    <dbReference type="NCBI Taxonomy" id="1428652"/>
    <lineage>
        <taxon>Bacteria</taxon>
        <taxon>Bacillati</taxon>
        <taxon>Actinomycetota</taxon>
        <taxon>Actinomycetes</taxon>
        <taxon>Kitasatosporales</taxon>
        <taxon>Streptomycetaceae</taxon>
        <taxon>Streptomyces</taxon>
    </lineage>
</organism>
<feature type="compositionally biased region" description="Basic and acidic residues" evidence="1">
    <location>
        <begin position="101"/>
        <end position="114"/>
    </location>
</feature>
<proteinExistence type="predicted"/>
<accession>A0A1S2P065</accession>
<keyword evidence="3" id="KW-1185">Reference proteome</keyword>
<protein>
    <submittedName>
        <fullName evidence="2">Uncharacterized protein</fullName>
    </submittedName>
</protein>
<comment type="caution">
    <text evidence="2">The sequence shown here is derived from an EMBL/GenBank/DDBJ whole genome shotgun (WGS) entry which is preliminary data.</text>
</comment>
<evidence type="ECO:0000313" key="3">
    <source>
        <dbReference type="Proteomes" id="UP000179935"/>
    </source>
</evidence>
<dbReference type="RefSeq" id="WP_071368724.1">
    <property type="nucleotide sequence ID" value="NZ_MLYP01000068.1"/>
</dbReference>
<dbReference type="Proteomes" id="UP000179935">
    <property type="component" value="Unassembled WGS sequence"/>
</dbReference>
<name>A0A1S2P065_9ACTN</name>
<dbReference type="AlphaFoldDB" id="A0A1S2P065"/>
<reference evidence="2 3" key="1">
    <citation type="submission" date="2016-10" db="EMBL/GenBank/DDBJ databases">
        <title>Genome sequence of Streptomyces sp. MUSC 93.</title>
        <authorList>
            <person name="Lee L.-H."/>
            <person name="Ser H.-L."/>
            <person name="Law J.W.-F."/>
        </authorList>
    </citation>
    <scope>NUCLEOTIDE SEQUENCE [LARGE SCALE GENOMIC DNA]</scope>
    <source>
        <strain evidence="2 3">MUSC 93</strain>
    </source>
</reference>
<gene>
    <name evidence="2" type="ORF">BIV24_25180</name>
</gene>
<evidence type="ECO:0000256" key="1">
    <source>
        <dbReference type="SAM" id="MobiDB-lite"/>
    </source>
</evidence>